<comment type="catalytic activity">
    <reaction evidence="7">
        <text>prephenate + H(+) = 3-phenylpyruvate + CO2 + H2O</text>
        <dbReference type="Rhea" id="RHEA:21648"/>
        <dbReference type="ChEBI" id="CHEBI:15377"/>
        <dbReference type="ChEBI" id="CHEBI:15378"/>
        <dbReference type="ChEBI" id="CHEBI:16526"/>
        <dbReference type="ChEBI" id="CHEBI:18005"/>
        <dbReference type="ChEBI" id="CHEBI:29934"/>
        <dbReference type="EC" id="4.2.1.51"/>
    </reaction>
</comment>
<feature type="domain" description="Prephenate dehydratase" evidence="8">
    <location>
        <begin position="7"/>
        <end position="183"/>
    </location>
</feature>
<sequence length="279" mass="31006">MTDSQPIVAFQGEPGAYSEQAVHEQFGVKTASLPCRTFTEMFDAVHNGRATHSMLPIENSLAGMVVPAYDLLVDHDLRVQAEVIVRVEHCLMAPAGTLLKDVTHVMSHHQALAQCENNIRRQGLIPVDHYDTAGAARDLANNPKPGLAAVASALAAETYNLEILMPNFEDMDFNFTRFFVLGKLDPPRQEPCKTSIIFTTRHVPGALFIVLGELADRGINLTKIESRPRRNRPWHYRFFVDFEGHEDDEAVQAAMLGILKQSSFLQVLGSYPLAKMPTL</sequence>
<organism evidence="10">
    <name type="scientific">hydrothermal vent metagenome</name>
    <dbReference type="NCBI Taxonomy" id="652676"/>
    <lineage>
        <taxon>unclassified sequences</taxon>
        <taxon>metagenomes</taxon>
        <taxon>ecological metagenomes</taxon>
    </lineage>
</organism>
<dbReference type="Pfam" id="PF01842">
    <property type="entry name" value="ACT"/>
    <property type="match status" value="1"/>
</dbReference>
<dbReference type="PANTHER" id="PTHR21022:SF19">
    <property type="entry name" value="PREPHENATE DEHYDRATASE-RELATED"/>
    <property type="match status" value="1"/>
</dbReference>
<keyword evidence="4" id="KW-0057">Aromatic amino acid biosynthesis</keyword>
<proteinExistence type="predicted"/>
<evidence type="ECO:0000256" key="2">
    <source>
        <dbReference type="ARBA" id="ARBA00013147"/>
    </source>
</evidence>
<dbReference type="Gene3D" id="3.30.70.260">
    <property type="match status" value="1"/>
</dbReference>
<evidence type="ECO:0000256" key="5">
    <source>
        <dbReference type="ARBA" id="ARBA00023222"/>
    </source>
</evidence>
<dbReference type="FunFam" id="3.30.70.260:FF:000012">
    <property type="entry name" value="Prephenate dehydratase"/>
    <property type="match status" value="1"/>
</dbReference>
<accession>A0A3B0V6F4</accession>
<evidence type="ECO:0000256" key="1">
    <source>
        <dbReference type="ARBA" id="ARBA00004741"/>
    </source>
</evidence>
<evidence type="ECO:0000256" key="6">
    <source>
        <dbReference type="ARBA" id="ARBA00023239"/>
    </source>
</evidence>
<dbReference type="SUPFAM" id="SSF55021">
    <property type="entry name" value="ACT-like"/>
    <property type="match status" value="1"/>
</dbReference>
<gene>
    <name evidence="10" type="ORF">MNBD_CHLOROFLEXI01-3536</name>
</gene>
<dbReference type="InterPro" id="IPR045865">
    <property type="entry name" value="ACT-like_dom_sf"/>
</dbReference>
<dbReference type="InterPro" id="IPR002912">
    <property type="entry name" value="ACT_dom"/>
</dbReference>
<dbReference type="GO" id="GO:0009094">
    <property type="term" value="P:L-phenylalanine biosynthetic process"/>
    <property type="evidence" value="ECO:0007669"/>
    <property type="project" value="UniProtKB-KW"/>
</dbReference>
<dbReference type="PANTHER" id="PTHR21022">
    <property type="entry name" value="PREPHENATE DEHYDRATASE P PROTEIN"/>
    <property type="match status" value="1"/>
</dbReference>
<dbReference type="PROSITE" id="PS00858">
    <property type="entry name" value="PREPHENATE_DEHYDR_2"/>
    <property type="match status" value="1"/>
</dbReference>
<reference evidence="10" key="1">
    <citation type="submission" date="2018-06" db="EMBL/GenBank/DDBJ databases">
        <authorList>
            <person name="Zhirakovskaya E."/>
        </authorList>
    </citation>
    <scope>NUCLEOTIDE SEQUENCE</scope>
</reference>
<dbReference type="InterPro" id="IPR018528">
    <property type="entry name" value="Preph_deHydtase_CS"/>
</dbReference>
<feature type="domain" description="ACT" evidence="9">
    <location>
        <begin position="195"/>
        <end position="272"/>
    </location>
</feature>
<evidence type="ECO:0000259" key="9">
    <source>
        <dbReference type="PROSITE" id="PS51671"/>
    </source>
</evidence>
<evidence type="ECO:0000259" key="8">
    <source>
        <dbReference type="PROSITE" id="PS51171"/>
    </source>
</evidence>
<keyword evidence="3" id="KW-0028">Amino-acid biosynthesis</keyword>
<keyword evidence="6" id="KW-0456">Lyase</keyword>
<dbReference type="GO" id="GO:0005737">
    <property type="term" value="C:cytoplasm"/>
    <property type="evidence" value="ECO:0007669"/>
    <property type="project" value="TreeGrafter"/>
</dbReference>
<comment type="pathway">
    <text evidence="1">Amino-acid biosynthesis; L-phenylalanine biosynthesis; phenylpyruvate from prephenate: step 1/1.</text>
</comment>
<dbReference type="CDD" id="cd13631">
    <property type="entry name" value="PBP2_Ct-PDT_like"/>
    <property type="match status" value="1"/>
</dbReference>
<name>A0A3B0V6F4_9ZZZZ</name>
<dbReference type="Pfam" id="PF00800">
    <property type="entry name" value="PDT"/>
    <property type="match status" value="1"/>
</dbReference>
<evidence type="ECO:0000256" key="7">
    <source>
        <dbReference type="ARBA" id="ARBA00047848"/>
    </source>
</evidence>
<dbReference type="GO" id="GO:0004664">
    <property type="term" value="F:prephenate dehydratase activity"/>
    <property type="evidence" value="ECO:0007669"/>
    <property type="project" value="UniProtKB-EC"/>
</dbReference>
<dbReference type="PROSITE" id="PS51171">
    <property type="entry name" value="PREPHENATE_DEHYDR_3"/>
    <property type="match status" value="1"/>
</dbReference>
<dbReference type="CDD" id="cd04905">
    <property type="entry name" value="ACT_CM-PDT"/>
    <property type="match status" value="1"/>
</dbReference>
<dbReference type="NCBIfam" id="NF008865">
    <property type="entry name" value="PRK11898.1"/>
    <property type="match status" value="1"/>
</dbReference>
<dbReference type="EMBL" id="UOEU01000628">
    <property type="protein sequence ID" value="VAW36490.1"/>
    <property type="molecule type" value="Genomic_DNA"/>
</dbReference>
<protein>
    <recommendedName>
        <fullName evidence="2">prephenate dehydratase</fullName>
        <ecNumber evidence="2">4.2.1.51</ecNumber>
    </recommendedName>
</protein>
<dbReference type="AlphaFoldDB" id="A0A3B0V6F4"/>
<evidence type="ECO:0000313" key="10">
    <source>
        <dbReference type="EMBL" id="VAW36490.1"/>
    </source>
</evidence>
<keyword evidence="5" id="KW-0584">Phenylalanine biosynthesis</keyword>
<dbReference type="PROSITE" id="PS51671">
    <property type="entry name" value="ACT"/>
    <property type="match status" value="1"/>
</dbReference>
<dbReference type="Gene3D" id="3.40.190.10">
    <property type="entry name" value="Periplasmic binding protein-like II"/>
    <property type="match status" value="2"/>
</dbReference>
<dbReference type="InterPro" id="IPR001086">
    <property type="entry name" value="Preph_deHydtase"/>
</dbReference>
<dbReference type="EC" id="4.2.1.51" evidence="2"/>
<dbReference type="SUPFAM" id="SSF53850">
    <property type="entry name" value="Periplasmic binding protein-like II"/>
    <property type="match status" value="1"/>
</dbReference>
<evidence type="ECO:0000256" key="3">
    <source>
        <dbReference type="ARBA" id="ARBA00022605"/>
    </source>
</evidence>
<evidence type="ECO:0000256" key="4">
    <source>
        <dbReference type="ARBA" id="ARBA00023141"/>
    </source>
</evidence>